<feature type="chain" id="PRO_5038420297" evidence="6">
    <location>
        <begin position="34"/>
        <end position="329"/>
    </location>
</feature>
<proteinExistence type="inferred from homology"/>
<dbReference type="GO" id="GO:0046872">
    <property type="term" value="F:metal ion binding"/>
    <property type="evidence" value="ECO:0007669"/>
    <property type="project" value="UniProtKB-KW"/>
</dbReference>
<comment type="caution">
    <text evidence="7">The sequence shown here is derived from an EMBL/GenBank/DDBJ whole genome shotgun (WGS) entry which is preliminary data.</text>
</comment>
<dbReference type="SUPFAM" id="SSF53807">
    <property type="entry name" value="Helical backbone' metal receptor"/>
    <property type="match status" value="1"/>
</dbReference>
<evidence type="ECO:0000256" key="5">
    <source>
        <dbReference type="RuleBase" id="RU003512"/>
    </source>
</evidence>
<keyword evidence="3" id="KW-0479">Metal-binding</keyword>
<gene>
    <name evidence="7" type="ORF">C6Y14_00590</name>
</gene>
<evidence type="ECO:0000256" key="4">
    <source>
        <dbReference type="ARBA" id="ARBA00022729"/>
    </source>
</evidence>
<feature type="signal peptide" evidence="6">
    <location>
        <begin position="1"/>
        <end position="33"/>
    </location>
</feature>
<evidence type="ECO:0000256" key="3">
    <source>
        <dbReference type="ARBA" id="ARBA00022723"/>
    </source>
</evidence>
<keyword evidence="2 5" id="KW-0813">Transport</keyword>
<dbReference type="PANTHER" id="PTHR42953">
    <property type="entry name" value="HIGH-AFFINITY ZINC UPTAKE SYSTEM PROTEIN ZNUA-RELATED"/>
    <property type="match status" value="1"/>
</dbReference>
<dbReference type="NCBIfam" id="NF040870">
    <property type="entry name" value="AztC"/>
    <property type="match status" value="1"/>
</dbReference>
<protein>
    <submittedName>
        <fullName evidence="7">Zinc ABC transporter substrate-binding protein</fullName>
    </submittedName>
</protein>
<sequence>MKWTATKRRVRVYGARLRSLGVGLLALMTVAAASGCTADTDQPGIVVTTNILGDITREIVGDEADVTVLMKPNADPHSFGLSAVQAAELERSDLVVHNGLGLEANVLRHVDAARESGVATFAAGEAVDPLTFHPADDGGPADGAGQPDPHFWTDPDRVRKAVRLLADQVIEHVDGVDESVIRARADRYGEELTDLTTWMEKSFDRIPEDGRALVTNHHVFGYLADRFGFEVIGAVIPSGTTLASPSSSDLRSLTVAMRQAGVRTVFADSSQPTRLAEVLRTELGGRVRVVELYSESLTAKGQGADTYLRMMRANTTAMTDGLAQGLTDI</sequence>
<dbReference type="InterPro" id="IPR006129">
    <property type="entry name" value="AdhesinB"/>
</dbReference>
<comment type="subcellular location">
    <subcellularLocation>
        <location evidence="1">Cell envelope</location>
    </subcellularLocation>
</comment>
<dbReference type="InterPro" id="IPR006127">
    <property type="entry name" value="ZnuA-like"/>
</dbReference>
<dbReference type="InterPro" id="IPR050492">
    <property type="entry name" value="Bact_metal-bind_prot9"/>
</dbReference>
<dbReference type="GO" id="GO:0007155">
    <property type="term" value="P:cell adhesion"/>
    <property type="evidence" value="ECO:0007669"/>
    <property type="project" value="InterPro"/>
</dbReference>
<evidence type="ECO:0000313" key="7">
    <source>
        <dbReference type="EMBL" id="PSM44679.1"/>
    </source>
</evidence>
<dbReference type="Proteomes" id="UP000240429">
    <property type="component" value="Unassembled WGS sequence"/>
</dbReference>
<dbReference type="Gene3D" id="3.40.50.1980">
    <property type="entry name" value="Nitrogenase molybdenum iron protein domain"/>
    <property type="match status" value="2"/>
</dbReference>
<evidence type="ECO:0000313" key="8">
    <source>
        <dbReference type="Proteomes" id="UP000240429"/>
    </source>
</evidence>
<dbReference type="InterPro" id="IPR047701">
    <property type="entry name" value="AztC-like"/>
</dbReference>
<organism evidence="7 8">
    <name type="scientific">Streptomyces dioscori</name>
    <dbReference type="NCBI Taxonomy" id="2109333"/>
    <lineage>
        <taxon>Bacteria</taxon>
        <taxon>Bacillati</taxon>
        <taxon>Actinomycetota</taxon>
        <taxon>Actinomycetes</taxon>
        <taxon>Kitasatosporales</taxon>
        <taxon>Streptomycetaceae</taxon>
        <taxon>Streptomyces</taxon>
        <taxon>Streptomyces aurantiacus group</taxon>
    </lineage>
</organism>
<reference evidence="7 8" key="1">
    <citation type="submission" date="2018-03" db="EMBL/GenBank/DDBJ databases">
        <title>Streptomyces dioscori sp. nov., a novel endophytic actinobacterium isolated from bulbil of Dioscorea bulbifera L.</title>
        <authorList>
            <person name="Zhikuan W."/>
        </authorList>
    </citation>
    <scope>NUCLEOTIDE SEQUENCE [LARGE SCALE GENOMIC DNA]</scope>
    <source>
        <strain evidence="7 8">A217</strain>
    </source>
</reference>
<accession>A0A2P8QEJ9</accession>
<dbReference type="PRINTS" id="PR00690">
    <property type="entry name" value="ADHESNFAMILY"/>
</dbReference>
<dbReference type="Pfam" id="PF01297">
    <property type="entry name" value="ZnuA"/>
    <property type="match status" value="1"/>
</dbReference>
<keyword evidence="4 6" id="KW-0732">Signal</keyword>
<dbReference type="InterPro" id="IPR006128">
    <property type="entry name" value="Lipoprotein_PsaA-like"/>
</dbReference>
<dbReference type="GO" id="GO:0030001">
    <property type="term" value="P:metal ion transport"/>
    <property type="evidence" value="ECO:0007669"/>
    <property type="project" value="InterPro"/>
</dbReference>
<dbReference type="GO" id="GO:0030313">
    <property type="term" value="C:cell envelope"/>
    <property type="evidence" value="ECO:0007669"/>
    <property type="project" value="UniProtKB-SubCell"/>
</dbReference>
<keyword evidence="8" id="KW-1185">Reference proteome</keyword>
<evidence type="ECO:0000256" key="6">
    <source>
        <dbReference type="SAM" id="SignalP"/>
    </source>
</evidence>
<comment type="similarity">
    <text evidence="5">Belongs to the bacterial solute-binding protein 9 family.</text>
</comment>
<evidence type="ECO:0000256" key="1">
    <source>
        <dbReference type="ARBA" id="ARBA00004196"/>
    </source>
</evidence>
<dbReference type="PANTHER" id="PTHR42953:SF1">
    <property type="entry name" value="METAL-BINDING PROTEIN HI_0362-RELATED"/>
    <property type="match status" value="1"/>
</dbReference>
<dbReference type="PRINTS" id="PR00691">
    <property type="entry name" value="ADHESINB"/>
</dbReference>
<dbReference type="RefSeq" id="WP_107014433.1">
    <property type="nucleotide sequence ID" value="NZ_KZ679038.1"/>
</dbReference>
<name>A0A2P8QEJ9_9ACTN</name>
<dbReference type="EMBL" id="PYBJ01000001">
    <property type="protein sequence ID" value="PSM44679.1"/>
    <property type="molecule type" value="Genomic_DNA"/>
</dbReference>
<dbReference type="AlphaFoldDB" id="A0A2P8QEJ9"/>
<evidence type="ECO:0000256" key="2">
    <source>
        <dbReference type="ARBA" id="ARBA00022448"/>
    </source>
</evidence>
<dbReference type="OrthoDB" id="9810636at2"/>